<evidence type="ECO:0000256" key="4">
    <source>
        <dbReference type="ARBA" id="ARBA00022692"/>
    </source>
</evidence>
<evidence type="ECO:0000313" key="10">
    <source>
        <dbReference type="Ensembl" id="ENSSHAP00000045454.1"/>
    </source>
</evidence>
<feature type="transmembrane region" description="Helical" evidence="9">
    <location>
        <begin position="90"/>
        <end position="110"/>
    </location>
</feature>
<gene>
    <name evidence="10" type="primary">SLC35B1</name>
</gene>
<dbReference type="InterPro" id="IPR013657">
    <property type="entry name" value="SCL35B1-4/HUT1"/>
</dbReference>
<evidence type="ECO:0000256" key="7">
    <source>
        <dbReference type="ARBA" id="ARBA00023136"/>
    </source>
</evidence>
<dbReference type="AlphaFoldDB" id="A0A7N4PYQ6"/>
<dbReference type="Ensembl" id="ENSSHAT00000052120.1">
    <property type="protein sequence ID" value="ENSSHAP00000045454.1"/>
    <property type="gene ID" value="ENSSHAG00000028015.1"/>
</dbReference>
<accession>A0A7N4PYQ6</accession>
<keyword evidence="5" id="KW-0256">Endoplasmic reticulum</keyword>
<dbReference type="PANTHER" id="PTHR10778:SF10">
    <property type="entry name" value="SOLUTE CARRIER FAMILY 35 MEMBER B1"/>
    <property type="match status" value="1"/>
</dbReference>
<organism evidence="10 11">
    <name type="scientific">Sarcophilus harrisii</name>
    <name type="common">Tasmanian devil</name>
    <name type="synonym">Sarcophilus laniarius</name>
    <dbReference type="NCBI Taxonomy" id="9305"/>
    <lineage>
        <taxon>Eukaryota</taxon>
        <taxon>Metazoa</taxon>
        <taxon>Chordata</taxon>
        <taxon>Craniata</taxon>
        <taxon>Vertebrata</taxon>
        <taxon>Euteleostomi</taxon>
        <taxon>Mammalia</taxon>
        <taxon>Metatheria</taxon>
        <taxon>Dasyuromorphia</taxon>
        <taxon>Dasyuridae</taxon>
        <taxon>Sarcophilus</taxon>
    </lineage>
</organism>
<dbReference type="PANTHER" id="PTHR10778">
    <property type="entry name" value="SOLUTE CARRIER FAMILY 35 MEMBER B"/>
    <property type="match status" value="1"/>
</dbReference>
<protein>
    <recommendedName>
        <fullName evidence="8">Solute carrier family 35 member B1</fullName>
    </recommendedName>
</protein>
<reference evidence="10" key="2">
    <citation type="submission" date="2025-08" db="UniProtKB">
        <authorList>
            <consortium name="Ensembl"/>
        </authorList>
    </citation>
    <scope>IDENTIFICATION</scope>
</reference>
<sequence length="239" mass="26568">MRAPSPVCDVRLELPLPAPPPPSSLGTLSEARAGPAPRLMAASGALVPDRLRLPLCFFGVFICYFYYGILQEKITRGKYGEGAKQEKFTFALTLVFIQCVINAVFAKIWWIGPGAGSMQPALSLIWVPWSPATLHYSLSTTQLRNPVHWGILGFPWLCRTISQCPLQHPSVWSNQRPGSELHLHDGCVLWPSDMLHHYHNSQVLHYPGVCDPLCQPYQLHAVGGHCAGVHGSWPRCQVW</sequence>
<dbReference type="GO" id="GO:0005789">
    <property type="term" value="C:endoplasmic reticulum membrane"/>
    <property type="evidence" value="ECO:0007669"/>
    <property type="project" value="UniProtKB-SubCell"/>
</dbReference>
<reference evidence="10" key="3">
    <citation type="submission" date="2025-09" db="UniProtKB">
        <authorList>
            <consortium name="Ensembl"/>
        </authorList>
    </citation>
    <scope>IDENTIFICATION</scope>
</reference>
<keyword evidence="11" id="KW-1185">Reference proteome</keyword>
<evidence type="ECO:0000256" key="2">
    <source>
        <dbReference type="ARBA" id="ARBA00010694"/>
    </source>
</evidence>
<evidence type="ECO:0000256" key="9">
    <source>
        <dbReference type="SAM" id="Phobius"/>
    </source>
</evidence>
<dbReference type="GeneTree" id="ENSGT00940000157900"/>
<evidence type="ECO:0000256" key="3">
    <source>
        <dbReference type="ARBA" id="ARBA00022448"/>
    </source>
</evidence>
<keyword evidence="7 9" id="KW-0472">Membrane</keyword>
<name>A0A7N4PYQ6_SARHA</name>
<keyword evidence="3" id="KW-0813">Transport</keyword>
<keyword evidence="6 9" id="KW-1133">Transmembrane helix</keyword>
<comment type="subcellular location">
    <subcellularLocation>
        <location evidence="1">Endoplasmic reticulum membrane</location>
        <topology evidence="1">Multi-pass membrane protein</topology>
    </subcellularLocation>
</comment>
<reference evidence="10 11" key="1">
    <citation type="journal article" date="2011" name="Proc. Natl. Acad. Sci. U.S.A.">
        <title>Genetic diversity and population structure of the endangered marsupial Sarcophilus harrisii (Tasmanian devil).</title>
        <authorList>
            <person name="Miller W."/>
            <person name="Hayes V.M."/>
            <person name="Ratan A."/>
            <person name="Petersen D.C."/>
            <person name="Wittekindt N.E."/>
            <person name="Miller J."/>
            <person name="Walenz B."/>
            <person name="Knight J."/>
            <person name="Qi J."/>
            <person name="Zhao F."/>
            <person name="Wang Q."/>
            <person name="Bedoya-Reina O.C."/>
            <person name="Katiyar N."/>
            <person name="Tomsho L.P."/>
            <person name="Kasson L.M."/>
            <person name="Hardie R.A."/>
            <person name="Woodbridge P."/>
            <person name="Tindall E.A."/>
            <person name="Bertelsen M.F."/>
            <person name="Dixon D."/>
            <person name="Pyecroft S."/>
            <person name="Helgen K.M."/>
            <person name="Lesk A.M."/>
            <person name="Pringle T.H."/>
            <person name="Patterson N."/>
            <person name="Zhang Y."/>
            <person name="Kreiss A."/>
            <person name="Woods G.M."/>
            <person name="Jones M.E."/>
            <person name="Schuster S.C."/>
        </authorList>
    </citation>
    <scope>NUCLEOTIDE SEQUENCE [LARGE SCALE GENOMIC DNA]</scope>
</reference>
<evidence type="ECO:0000256" key="1">
    <source>
        <dbReference type="ARBA" id="ARBA00004477"/>
    </source>
</evidence>
<evidence type="ECO:0000256" key="5">
    <source>
        <dbReference type="ARBA" id="ARBA00022824"/>
    </source>
</evidence>
<evidence type="ECO:0000313" key="11">
    <source>
        <dbReference type="Proteomes" id="UP000007648"/>
    </source>
</evidence>
<dbReference type="GO" id="GO:0000139">
    <property type="term" value="C:Golgi membrane"/>
    <property type="evidence" value="ECO:0007669"/>
    <property type="project" value="TreeGrafter"/>
</dbReference>
<dbReference type="GO" id="GO:0005460">
    <property type="term" value="F:UDP-glucose transmembrane transporter activity"/>
    <property type="evidence" value="ECO:0007669"/>
    <property type="project" value="TreeGrafter"/>
</dbReference>
<evidence type="ECO:0000256" key="6">
    <source>
        <dbReference type="ARBA" id="ARBA00022989"/>
    </source>
</evidence>
<feature type="transmembrane region" description="Helical" evidence="9">
    <location>
        <begin position="51"/>
        <end position="69"/>
    </location>
</feature>
<evidence type="ECO:0000256" key="8">
    <source>
        <dbReference type="ARBA" id="ARBA00040754"/>
    </source>
</evidence>
<comment type="similarity">
    <text evidence="2">Belongs to the nucleotide-sugar transporter family. SLC35B subfamily.</text>
</comment>
<proteinExistence type="inferred from homology"/>
<keyword evidence="4 9" id="KW-0812">Transmembrane</keyword>
<dbReference type="GO" id="GO:0005459">
    <property type="term" value="F:UDP-galactose transmembrane transporter activity"/>
    <property type="evidence" value="ECO:0007669"/>
    <property type="project" value="TreeGrafter"/>
</dbReference>
<dbReference type="Proteomes" id="UP000007648">
    <property type="component" value="Unassembled WGS sequence"/>
</dbReference>